<keyword evidence="2" id="KW-1185">Reference proteome</keyword>
<organism evidence="1 2">
    <name type="scientific">Melastoma candidum</name>
    <dbReference type="NCBI Taxonomy" id="119954"/>
    <lineage>
        <taxon>Eukaryota</taxon>
        <taxon>Viridiplantae</taxon>
        <taxon>Streptophyta</taxon>
        <taxon>Embryophyta</taxon>
        <taxon>Tracheophyta</taxon>
        <taxon>Spermatophyta</taxon>
        <taxon>Magnoliopsida</taxon>
        <taxon>eudicotyledons</taxon>
        <taxon>Gunneridae</taxon>
        <taxon>Pentapetalae</taxon>
        <taxon>rosids</taxon>
        <taxon>malvids</taxon>
        <taxon>Myrtales</taxon>
        <taxon>Melastomataceae</taxon>
        <taxon>Melastomatoideae</taxon>
        <taxon>Melastomateae</taxon>
        <taxon>Melastoma</taxon>
    </lineage>
</organism>
<gene>
    <name evidence="1" type="ORF">MLD38_017758</name>
</gene>
<dbReference type="Proteomes" id="UP001057402">
    <property type="component" value="Chromosome 5"/>
</dbReference>
<protein>
    <submittedName>
        <fullName evidence="1">Uncharacterized protein</fullName>
    </submittedName>
</protein>
<evidence type="ECO:0000313" key="1">
    <source>
        <dbReference type="EMBL" id="KAI4369302.1"/>
    </source>
</evidence>
<evidence type="ECO:0000313" key="2">
    <source>
        <dbReference type="Proteomes" id="UP001057402"/>
    </source>
</evidence>
<dbReference type="EMBL" id="CM042884">
    <property type="protein sequence ID" value="KAI4369302.1"/>
    <property type="molecule type" value="Genomic_DNA"/>
</dbReference>
<sequence>MDGLDWLGEIRSRSNSQGEGTDRLIVITFTGRAGPYLNEEEVTTERYGECQKNHAAAICGNTRDGCGKFMPTGEKGTSEALKCAACNCHRNFHRKEILPFLPVPFKCSRYTENYIDLLKVRTTLIGNGMSDGKMGAGKNTRKRFRTRFTTEQKEKMLAFAEKVEWKIHKLEGSEVQQFCLEKGIKKKVLKVWIHNKKTSRSKRRSNTSTR</sequence>
<name>A0ACB9QT02_9MYRT</name>
<accession>A0ACB9QT02</accession>
<proteinExistence type="predicted"/>
<comment type="caution">
    <text evidence="1">The sequence shown here is derived from an EMBL/GenBank/DDBJ whole genome shotgun (WGS) entry which is preliminary data.</text>
</comment>
<reference evidence="2" key="1">
    <citation type="journal article" date="2023" name="Front. Plant Sci.">
        <title>Chromosomal-level genome assembly of Melastoma candidum provides insights into trichome evolution.</title>
        <authorList>
            <person name="Zhong Y."/>
            <person name="Wu W."/>
            <person name="Sun C."/>
            <person name="Zou P."/>
            <person name="Liu Y."/>
            <person name="Dai S."/>
            <person name="Zhou R."/>
        </authorList>
    </citation>
    <scope>NUCLEOTIDE SEQUENCE [LARGE SCALE GENOMIC DNA]</scope>
</reference>